<comment type="similarity">
    <text evidence="2 5">Belongs to the class-IV pyridoxal-phosphate-dependent aminotransferase family.</text>
</comment>
<dbReference type="PROSITE" id="PS00770">
    <property type="entry name" value="AA_TRANSFER_CLASS_4"/>
    <property type="match status" value="1"/>
</dbReference>
<dbReference type="Gene3D" id="3.30.470.10">
    <property type="match status" value="1"/>
</dbReference>
<comment type="subunit">
    <text evidence="3">Homodimer.</text>
</comment>
<dbReference type="InterPro" id="IPR043132">
    <property type="entry name" value="BCAT-like_C"/>
</dbReference>
<evidence type="ECO:0000256" key="5">
    <source>
        <dbReference type="RuleBase" id="RU004106"/>
    </source>
</evidence>
<evidence type="ECO:0000256" key="3">
    <source>
        <dbReference type="ARBA" id="ARBA00011738"/>
    </source>
</evidence>
<dbReference type="PANTHER" id="PTHR42743:SF11">
    <property type="entry name" value="AMINODEOXYCHORISMATE LYASE"/>
    <property type="match status" value="1"/>
</dbReference>
<dbReference type="EMBL" id="CP040396">
    <property type="protein sequence ID" value="QCT00799.1"/>
    <property type="molecule type" value="Genomic_DNA"/>
</dbReference>
<keyword evidence="8" id="KW-1185">Reference proteome</keyword>
<accession>A0A4P8XKU8</accession>
<evidence type="ECO:0000313" key="8">
    <source>
        <dbReference type="Proteomes" id="UP000300879"/>
    </source>
</evidence>
<evidence type="ECO:0000256" key="6">
    <source>
        <dbReference type="RuleBase" id="RU004516"/>
    </source>
</evidence>
<name>A0A4P8XKU8_9BACL</name>
<evidence type="ECO:0000256" key="4">
    <source>
        <dbReference type="ARBA" id="ARBA00022898"/>
    </source>
</evidence>
<reference evidence="7 8" key="1">
    <citation type="submission" date="2019-05" db="EMBL/GenBank/DDBJ databases">
        <authorList>
            <person name="Chen C."/>
        </authorList>
    </citation>
    <scope>NUCLEOTIDE SEQUENCE [LARGE SCALE GENOMIC DNA]</scope>
    <source>
        <strain evidence="7 8">HB172198</strain>
    </source>
</reference>
<keyword evidence="7" id="KW-0808">Transferase</keyword>
<comment type="cofactor">
    <cofactor evidence="1 6">
        <name>pyridoxal 5'-phosphate</name>
        <dbReference type="ChEBI" id="CHEBI:597326"/>
    </cofactor>
</comment>
<dbReference type="InterPro" id="IPR043131">
    <property type="entry name" value="BCAT-like_N"/>
</dbReference>
<dbReference type="GO" id="GO:0005829">
    <property type="term" value="C:cytosol"/>
    <property type="evidence" value="ECO:0007669"/>
    <property type="project" value="TreeGrafter"/>
</dbReference>
<dbReference type="PANTHER" id="PTHR42743">
    <property type="entry name" value="AMINO-ACID AMINOTRANSFERASE"/>
    <property type="match status" value="1"/>
</dbReference>
<evidence type="ECO:0000256" key="1">
    <source>
        <dbReference type="ARBA" id="ARBA00001933"/>
    </source>
</evidence>
<keyword evidence="4 6" id="KW-0663">Pyridoxal phosphate</keyword>
<dbReference type="GO" id="GO:0008652">
    <property type="term" value="P:amino acid biosynthetic process"/>
    <property type="evidence" value="ECO:0007669"/>
    <property type="project" value="UniProtKB-ARBA"/>
</dbReference>
<sequence>MIPASQASISVLDHGLLYGMGLFETFRTYDGVPFLLDRHLKRLEESCSVLGIPYTQDDSTFRDWLQALLAANDLKDAYVRYTVTAGEGGLGLPSGMYEAPQELLLVKPLPVMPDEAYQKGRGLQLLHTPRNTPETPVRLKSLHYMNSIMAKKELQSYPEAVALQAEGCMLTVNQELAEGIVSNLFFIREGHLYTPDIGTGILPGITRAAVLELAQQLSIPVHEGRYGWEDLLEADEVFTTGSVQELMPITSLLAQGQKTALVGSGVMGPITGQLLQAYRQWTGNRQEGRGLRG</sequence>
<dbReference type="InterPro" id="IPR050571">
    <property type="entry name" value="Class-IV_PLP-Dep_Aminotrnsfr"/>
</dbReference>
<dbReference type="AlphaFoldDB" id="A0A4P8XKU8"/>
<dbReference type="SUPFAM" id="SSF56752">
    <property type="entry name" value="D-aminoacid aminotransferase-like PLP-dependent enzymes"/>
    <property type="match status" value="1"/>
</dbReference>
<dbReference type="KEGG" id="palo:E6C60_0071"/>
<dbReference type="FunFam" id="3.20.10.10:FF:000002">
    <property type="entry name" value="D-alanine aminotransferase"/>
    <property type="match status" value="1"/>
</dbReference>
<evidence type="ECO:0000313" key="7">
    <source>
        <dbReference type="EMBL" id="QCT00799.1"/>
    </source>
</evidence>
<dbReference type="Gene3D" id="3.20.10.10">
    <property type="entry name" value="D-amino Acid Aminotransferase, subunit A, domain 2"/>
    <property type="match status" value="1"/>
</dbReference>
<protein>
    <submittedName>
        <fullName evidence="7">Aminotransferase class IV</fullName>
    </submittedName>
</protein>
<organism evidence="7 8">
    <name type="scientific">Paenibacillus algicola</name>
    <dbReference type="NCBI Taxonomy" id="2565926"/>
    <lineage>
        <taxon>Bacteria</taxon>
        <taxon>Bacillati</taxon>
        <taxon>Bacillota</taxon>
        <taxon>Bacilli</taxon>
        <taxon>Bacillales</taxon>
        <taxon>Paenibacillaceae</taxon>
        <taxon>Paenibacillus</taxon>
    </lineage>
</organism>
<dbReference type="InterPro" id="IPR001544">
    <property type="entry name" value="Aminotrans_IV"/>
</dbReference>
<dbReference type="Proteomes" id="UP000300879">
    <property type="component" value="Chromosome"/>
</dbReference>
<dbReference type="InterPro" id="IPR018300">
    <property type="entry name" value="Aminotrans_IV_CS"/>
</dbReference>
<gene>
    <name evidence="7" type="ORF">E6C60_0071</name>
</gene>
<proteinExistence type="inferred from homology"/>
<keyword evidence="7" id="KW-0032">Aminotransferase</keyword>
<dbReference type="GO" id="GO:0008483">
    <property type="term" value="F:transaminase activity"/>
    <property type="evidence" value="ECO:0007669"/>
    <property type="project" value="UniProtKB-KW"/>
</dbReference>
<dbReference type="CDD" id="cd00449">
    <property type="entry name" value="PLPDE_IV"/>
    <property type="match status" value="1"/>
</dbReference>
<dbReference type="InterPro" id="IPR036038">
    <property type="entry name" value="Aminotransferase-like"/>
</dbReference>
<dbReference type="GO" id="GO:0046394">
    <property type="term" value="P:carboxylic acid biosynthetic process"/>
    <property type="evidence" value="ECO:0007669"/>
    <property type="project" value="UniProtKB-ARBA"/>
</dbReference>
<evidence type="ECO:0000256" key="2">
    <source>
        <dbReference type="ARBA" id="ARBA00009320"/>
    </source>
</evidence>
<dbReference type="Pfam" id="PF01063">
    <property type="entry name" value="Aminotran_4"/>
    <property type="match status" value="1"/>
</dbReference>